<dbReference type="Proteomes" id="UP000318081">
    <property type="component" value="Chromosome"/>
</dbReference>
<reference evidence="2 3" key="1">
    <citation type="submission" date="2019-02" db="EMBL/GenBank/DDBJ databases">
        <title>Deep-cultivation of Planctomycetes and their phenomic and genomic characterization uncovers novel biology.</title>
        <authorList>
            <person name="Wiegand S."/>
            <person name="Jogler M."/>
            <person name="Boedeker C."/>
            <person name="Pinto D."/>
            <person name="Vollmers J."/>
            <person name="Rivas-Marin E."/>
            <person name="Kohn T."/>
            <person name="Peeters S.H."/>
            <person name="Heuer A."/>
            <person name="Rast P."/>
            <person name="Oberbeckmann S."/>
            <person name="Bunk B."/>
            <person name="Jeske O."/>
            <person name="Meyerdierks A."/>
            <person name="Storesund J.E."/>
            <person name="Kallscheuer N."/>
            <person name="Luecker S."/>
            <person name="Lage O.M."/>
            <person name="Pohl T."/>
            <person name="Merkel B.J."/>
            <person name="Hornburger P."/>
            <person name="Mueller R.-W."/>
            <person name="Bruemmer F."/>
            <person name="Labrenz M."/>
            <person name="Spormann A.M."/>
            <person name="Op den Camp H."/>
            <person name="Overmann J."/>
            <person name="Amann R."/>
            <person name="Jetten M.S.M."/>
            <person name="Mascher T."/>
            <person name="Medema M.H."/>
            <person name="Devos D.P."/>
            <person name="Kaster A.-K."/>
            <person name="Ovreas L."/>
            <person name="Rohde M."/>
            <person name="Galperin M.Y."/>
            <person name="Jogler C."/>
        </authorList>
    </citation>
    <scope>NUCLEOTIDE SEQUENCE [LARGE SCALE GENOMIC DNA]</scope>
    <source>
        <strain evidence="2 3">TBK1r</strain>
    </source>
</reference>
<gene>
    <name evidence="2" type="ORF">TBK1r_67750</name>
</gene>
<evidence type="ECO:0000256" key="1">
    <source>
        <dbReference type="SAM" id="Phobius"/>
    </source>
</evidence>
<dbReference type="EMBL" id="CP036432">
    <property type="protein sequence ID" value="QDV87743.1"/>
    <property type="molecule type" value="Genomic_DNA"/>
</dbReference>
<organism evidence="2 3">
    <name type="scientific">Stieleria magnilauensis</name>
    <dbReference type="NCBI Taxonomy" id="2527963"/>
    <lineage>
        <taxon>Bacteria</taxon>
        <taxon>Pseudomonadati</taxon>
        <taxon>Planctomycetota</taxon>
        <taxon>Planctomycetia</taxon>
        <taxon>Pirellulales</taxon>
        <taxon>Pirellulaceae</taxon>
        <taxon>Stieleria</taxon>
    </lineage>
</organism>
<sequence>MISRLARAYGPSLEETTLNLTVLGFSRLGSLLRSERHRLKARHQRVGRLFTQFLTSAWSIAGVLVATGGRGDYVWHSVI</sequence>
<keyword evidence="1" id="KW-0812">Transmembrane</keyword>
<protein>
    <submittedName>
        <fullName evidence="2">Uncharacterized protein</fullName>
    </submittedName>
</protein>
<name>A0ABX5Y0E8_9BACT</name>
<evidence type="ECO:0000313" key="2">
    <source>
        <dbReference type="EMBL" id="QDV87743.1"/>
    </source>
</evidence>
<evidence type="ECO:0000313" key="3">
    <source>
        <dbReference type="Proteomes" id="UP000318081"/>
    </source>
</evidence>
<keyword evidence="1" id="KW-1133">Transmembrane helix</keyword>
<accession>A0ABX5Y0E8</accession>
<keyword evidence="1" id="KW-0472">Membrane</keyword>
<keyword evidence="3" id="KW-1185">Reference proteome</keyword>
<feature type="transmembrane region" description="Helical" evidence="1">
    <location>
        <begin position="46"/>
        <end position="66"/>
    </location>
</feature>
<proteinExistence type="predicted"/>